<dbReference type="EMBL" id="JABFAE010000010">
    <property type="protein sequence ID" value="MBA0839716.1"/>
    <property type="molecule type" value="Genomic_DNA"/>
</dbReference>
<sequence length="52" mass="5910">MGHGVKECTSISIAKREKADNEYSYSLALKVESNLIGKENFQFVFSKTRIIK</sequence>
<reference evidence="1 2" key="1">
    <citation type="journal article" date="2019" name="Genome Biol. Evol.">
        <title>Insights into the evolution of the New World diploid cottons (Gossypium, subgenus Houzingenia) based on genome sequencing.</title>
        <authorList>
            <person name="Grover C.E."/>
            <person name="Arick M.A. 2nd"/>
            <person name="Thrash A."/>
            <person name="Conover J.L."/>
            <person name="Sanders W.S."/>
            <person name="Peterson D.G."/>
            <person name="Frelichowski J.E."/>
            <person name="Scheffler J.A."/>
            <person name="Scheffler B.E."/>
            <person name="Wendel J.F."/>
        </authorList>
    </citation>
    <scope>NUCLEOTIDE SEQUENCE [LARGE SCALE GENOMIC DNA]</scope>
    <source>
        <strain evidence="1">6</strain>
        <tissue evidence="1">Leaf</tissue>
    </source>
</reference>
<gene>
    <name evidence="1" type="ORF">Goarm_005419</name>
</gene>
<name>A0A7J9K018_9ROSI</name>
<dbReference type="AlphaFoldDB" id="A0A7J9K018"/>
<evidence type="ECO:0000313" key="2">
    <source>
        <dbReference type="Proteomes" id="UP000593575"/>
    </source>
</evidence>
<accession>A0A7J9K018</accession>
<dbReference type="Proteomes" id="UP000593575">
    <property type="component" value="Unassembled WGS sequence"/>
</dbReference>
<organism evidence="1 2">
    <name type="scientific">Gossypium armourianum</name>
    <dbReference type="NCBI Taxonomy" id="34283"/>
    <lineage>
        <taxon>Eukaryota</taxon>
        <taxon>Viridiplantae</taxon>
        <taxon>Streptophyta</taxon>
        <taxon>Embryophyta</taxon>
        <taxon>Tracheophyta</taxon>
        <taxon>Spermatophyta</taxon>
        <taxon>Magnoliopsida</taxon>
        <taxon>eudicotyledons</taxon>
        <taxon>Gunneridae</taxon>
        <taxon>Pentapetalae</taxon>
        <taxon>rosids</taxon>
        <taxon>malvids</taxon>
        <taxon>Malvales</taxon>
        <taxon>Malvaceae</taxon>
        <taxon>Malvoideae</taxon>
        <taxon>Gossypium</taxon>
    </lineage>
</organism>
<comment type="caution">
    <text evidence="1">The sequence shown here is derived from an EMBL/GenBank/DDBJ whole genome shotgun (WGS) entry which is preliminary data.</text>
</comment>
<evidence type="ECO:0000313" key="1">
    <source>
        <dbReference type="EMBL" id="MBA0839716.1"/>
    </source>
</evidence>
<proteinExistence type="predicted"/>
<keyword evidence="2" id="KW-1185">Reference proteome</keyword>
<protein>
    <submittedName>
        <fullName evidence="1">Uncharacterized protein</fullName>
    </submittedName>
</protein>